<gene>
    <name evidence="2" type="ORF">PM10SUCC1_10990</name>
</gene>
<organism evidence="2 3">
    <name type="scientific">Propionigenium maris DSM 9537</name>
    <dbReference type="NCBI Taxonomy" id="1123000"/>
    <lineage>
        <taxon>Bacteria</taxon>
        <taxon>Fusobacteriati</taxon>
        <taxon>Fusobacteriota</taxon>
        <taxon>Fusobacteriia</taxon>
        <taxon>Fusobacteriales</taxon>
        <taxon>Fusobacteriaceae</taxon>
        <taxon>Propionigenium</taxon>
    </lineage>
</organism>
<protein>
    <recommendedName>
        <fullName evidence="4">LPS-assembly protein LptD</fullName>
    </recommendedName>
</protein>
<name>A0A9W6GK16_9FUSO</name>
<dbReference type="AlphaFoldDB" id="A0A9W6GK16"/>
<dbReference type="EMBL" id="BSDY01000004">
    <property type="protein sequence ID" value="GLI55585.1"/>
    <property type="molecule type" value="Genomic_DNA"/>
</dbReference>
<evidence type="ECO:0000313" key="3">
    <source>
        <dbReference type="Proteomes" id="UP001144471"/>
    </source>
</evidence>
<keyword evidence="1" id="KW-0732">Signal</keyword>
<evidence type="ECO:0000256" key="1">
    <source>
        <dbReference type="SAM" id="SignalP"/>
    </source>
</evidence>
<proteinExistence type="predicted"/>
<keyword evidence="3" id="KW-1185">Reference proteome</keyword>
<comment type="caution">
    <text evidence="2">The sequence shown here is derived from an EMBL/GenBank/DDBJ whole genome shotgun (WGS) entry which is preliminary data.</text>
</comment>
<feature type="chain" id="PRO_5040910448" description="LPS-assembly protein LptD" evidence="1">
    <location>
        <begin position="22"/>
        <end position="1229"/>
    </location>
</feature>
<reference evidence="2" key="1">
    <citation type="submission" date="2022-12" db="EMBL/GenBank/DDBJ databases">
        <title>Reference genome sequencing for broad-spectrum identification of bacterial and archaeal isolates by mass spectrometry.</title>
        <authorList>
            <person name="Sekiguchi Y."/>
            <person name="Tourlousse D.M."/>
        </authorList>
    </citation>
    <scope>NUCLEOTIDE SEQUENCE</scope>
    <source>
        <strain evidence="2">10succ1</strain>
    </source>
</reference>
<evidence type="ECO:0000313" key="2">
    <source>
        <dbReference type="EMBL" id="GLI55585.1"/>
    </source>
</evidence>
<dbReference type="Proteomes" id="UP001144471">
    <property type="component" value="Unassembled WGS sequence"/>
</dbReference>
<evidence type="ECO:0008006" key="4">
    <source>
        <dbReference type="Google" id="ProtNLM"/>
    </source>
</evidence>
<feature type="signal peptide" evidence="1">
    <location>
        <begin position="1"/>
        <end position="21"/>
    </location>
</feature>
<sequence length="1229" mass="144480">MMKKKIAIAAYIVTCMSVYSAKDPNTFDVLRKDADSMVRESTQNTPGVKGGDSAQIATDEVEIDLANETLKSEEGVNIQYGNLKMKTYEFQKDDENNMIRTKGDVFLEVEDGPNKAKIDTRDAEISQDGDYARFYDSKSYIKVGHITEAEAPNDKIYFGGEVTEYVGSRLKLKNAWFSTDPEVLETETPEEAGYHIKSRELEIIPDKQVNFRSSNLYLGEKDVIPFSVPWYAVNIRPGSQVPVFPMWGSDDDYGWYTSWGMLYGDSNSKYKGGFAPKFADTMGWLVGRWENEYKTDNYGTAKLNVTDALIAKKDSDEENRWDADYSHTYSSNKGYLNFNYRNATQNMVKELEDIRDDNEDDGKYDPNHPAYIGEDRPDGGDNINFYSLDTKFENLGERNDISFYGRMKLLDDKDAYQEIVDDRLDDIDYDTQGDHELFSEFGFTKDNEDYKIGAYYEYLYDMDPGSSEDDLKTRVENFGFELEDKNNKLHLKYDEKNEDEYRRLRSWERTANLDKITDLEYVPWTVSKYDQNDSQNLKVGVGEYSVLNTDFDFKMDYEFNTAEKELSIIEDPFRQRTVQNNKRDQEYNKFENVVYEDTREDRLSMEFFTEDTRFMFAAGRTEEEFWDREGIYNYNEFEEGDAYNKYVNESDFYEAEVEQKDIDLGFLGDVGAKFNLRHDKYDKGYDQANKRYTSGGDETLRKQLTLTHEKTFFDNTNYYWRDTDFRLGNEFTYFYQDYHYKEGDNDLGSSGDARDIRLKNKDKIFRYTDKLTMDLGNTQTIYTFDYKNVYDASDEERKKNQMIGNNVEFKIDEKKSLVLHYATDEHYTDETESGKNYNDLTNKKYGADYYIGNHKFYYKGEEIDYDIRDAKTSLNSSSVDDANERISEDIYGYEYTNGLDKWQFEFIRGKDDRYNETQGEQEIDTDNKIYSVSYLNGGDVEHYYKATYEEYNQDEEANKQYSTDVVSFRYEYRDKRFTEEDLEKFGKLEFDKPTDELSPADIERVKEILRDRERKSLDFNLRSIRDEEMSTPEYKRSLKLYLMLQRNKERYERSGDYFNSLEEIQARIYYSYNRWGVGYTFDQEADWKGYTPDGGGDWVESERDHELSLHMKFGKPSEGWRFKTFVGINESLDGNTDRTADGQKTRRTLDRIGFEVGKEKGYYMWSTAFTQKYVSRTDDYEWEVAFQFTLLTFPNMPIFGVGASDDGGEDSSTSFETYLFDGVNVDDLD</sequence>
<accession>A0A9W6GK16</accession>